<reference evidence="2" key="1">
    <citation type="submission" date="2021-12" db="EMBL/GenBank/DDBJ databases">
        <title>Enterovibrio ZSDZ35 sp. nov. and Enterovibrio ZSDZ42 sp. nov., isolated from coastal seawater in Qingdao.</title>
        <authorList>
            <person name="Zhang P."/>
        </authorList>
    </citation>
    <scope>NUCLEOTIDE SEQUENCE</scope>
    <source>
        <strain evidence="2">ZSDZ35</strain>
    </source>
</reference>
<accession>A0ABT5QT04</accession>
<keyword evidence="3" id="KW-1185">Reference proteome</keyword>
<evidence type="ECO:0000313" key="3">
    <source>
        <dbReference type="Proteomes" id="UP001149821"/>
    </source>
</evidence>
<gene>
    <name evidence="2" type="ORF">LRP49_20860</name>
</gene>
<evidence type="ECO:0000256" key="1">
    <source>
        <dbReference type="SAM" id="SignalP"/>
    </source>
</evidence>
<dbReference type="Proteomes" id="UP001149821">
    <property type="component" value="Unassembled WGS sequence"/>
</dbReference>
<proteinExistence type="predicted"/>
<feature type="signal peptide" evidence="1">
    <location>
        <begin position="1"/>
        <end position="30"/>
    </location>
</feature>
<keyword evidence="1" id="KW-0732">Signal</keyword>
<dbReference type="Pfam" id="PF15892">
    <property type="entry name" value="BNR_4"/>
    <property type="match status" value="1"/>
</dbReference>
<comment type="caution">
    <text evidence="2">The sequence shown here is derived from an EMBL/GenBank/DDBJ whole genome shotgun (WGS) entry which is preliminary data.</text>
</comment>
<sequence>MLPSTRQIHFHSTRWLSALVTLIASTSISAGPVNTDYDFIASEDGTYIWYIDERARINNGVLYTSYVKIDGHTGLSTLNLESGSRIGDDIDLSSFQQADDHNNAAILPLKNGKMMSLYTLHDARRTQYYRVSNTPLPLTLEDWGEEKTYPIPSSATYNNAYQLSAENNRVYNFFRVGARDPYYVTFDSNGENPSEAKHFIQNGTQWWDRAYAKYASNGVDRIDVFFTDGHPTVSRTSLYHMYIKGGNVYKSDNTRIGSLQDAPFGKNDATFVYQYGEDGTSRRPWNHEMRYGSDGIPVLFYSHQLDENTIDYYTAIWDSTSGSWIKKWVADAGDALIRAPMYAPDGTKYGGTQNDYAGGITLNPYNLNEIFISANVDPRNGQETTNYEIYKGTTTNNGDSYQWEAVTSDSPDNNYRPFVPFGANKPSEQVVVWFTGKYEQFTNGYRNLQSTGEPYFFKGYDSKVVGKYINRNASYLASTCQAVTITPNASNTTGYGGNQDQGSASFDNNGITVSGNGWKAVDIDYRVTPNTTLSFEFKSETQGEEHAIGLDNNLALSNGKRIRLYGTQKDAGIEGRFDTYHSDGGFERFITPIGKFIANSPYSAGHLVVNADDDANATGTSTFRNISLFEDHSEIYFSRNQVDNYDANQGDGGTFDVTPDGSTLTLTDNGWRVVELPYDITPSTVLTFDFKSTRLGEFHGIAMDGDSSLNNGETRFALYGTQADPSSNENYKTYGGSGEFQHFTIPVGQHAASGRTNYLVFIADHDGGTKNGESIFRNVRVFDDTNGNLIDDRCDPAL</sequence>
<evidence type="ECO:0000313" key="2">
    <source>
        <dbReference type="EMBL" id="MDD1783630.1"/>
    </source>
</evidence>
<dbReference type="EMBL" id="JAJUBB010000021">
    <property type="protein sequence ID" value="MDD1783630.1"/>
    <property type="molecule type" value="Genomic_DNA"/>
</dbReference>
<organism evidence="2 3">
    <name type="scientific">Enterovibrio qingdaonensis</name>
    <dbReference type="NCBI Taxonomy" id="2899818"/>
    <lineage>
        <taxon>Bacteria</taxon>
        <taxon>Pseudomonadati</taxon>
        <taxon>Pseudomonadota</taxon>
        <taxon>Gammaproteobacteria</taxon>
        <taxon>Vibrionales</taxon>
        <taxon>Vibrionaceae</taxon>
        <taxon>Enterovibrio</taxon>
    </lineage>
</organism>
<protein>
    <submittedName>
        <fullName evidence="2">BNR repeat-containing protein</fullName>
    </submittedName>
</protein>
<name>A0ABT5QT04_9GAMM</name>
<feature type="chain" id="PRO_5045764629" evidence="1">
    <location>
        <begin position="31"/>
        <end position="798"/>
    </location>
</feature>
<dbReference type="RefSeq" id="WP_274144635.1">
    <property type="nucleotide sequence ID" value="NZ_JAJUBB010000021.1"/>
</dbReference>